<dbReference type="Proteomes" id="UP000265800">
    <property type="component" value="Unassembled WGS sequence"/>
</dbReference>
<proteinExistence type="inferred from homology"/>
<name>A0A399ELG5_9DEIN</name>
<evidence type="ECO:0000256" key="4">
    <source>
        <dbReference type="ARBA" id="ARBA00022519"/>
    </source>
</evidence>
<protein>
    <submittedName>
        <fullName evidence="11">Tripartite ATP-independent periplasmic transporter, DctQ component</fullName>
    </submittedName>
</protein>
<dbReference type="RefSeq" id="WP_119360854.1">
    <property type="nucleotide sequence ID" value="NZ_QWKZ01000091.1"/>
</dbReference>
<evidence type="ECO:0000256" key="3">
    <source>
        <dbReference type="ARBA" id="ARBA00022475"/>
    </source>
</evidence>
<dbReference type="InterPro" id="IPR055348">
    <property type="entry name" value="DctQ"/>
</dbReference>
<feature type="domain" description="Tripartite ATP-independent periplasmic transporters DctQ component" evidence="10">
    <location>
        <begin position="32"/>
        <end position="161"/>
    </location>
</feature>
<evidence type="ECO:0000256" key="2">
    <source>
        <dbReference type="ARBA" id="ARBA00022448"/>
    </source>
</evidence>
<feature type="transmembrane region" description="Helical" evidence="9">
    <location>
        <begin position="136"/>
        <end position="158"/>
    </location>
</feature>
<gene>
    <name evidence="11" type="ORF">Mlute_02322</name>
</gene>
<keyword evidence="2" id="KW-0813">Transport</keyword>
<comment type="caution">
    <text evidence="11">The sequence shown here is derived from an EMBL/GenBank/DDBJ whole genome shotgun (WGS) entry which is preliminary data.</text>
</comment>
<evidence type="ECO:0000259" key="10">
    <source>
        <dbReference type="Pfam" id="PF04290"/>
    </source>
</evidence>
<evidence type="ECO:0000313" key="11">
    <source>
        <dbReference type="EMBL" id="RIH83001.1"/>
    </source>
</evidence>
<dbReference type="AlphaFoldDB" id="A0A399ELG5"/>
<evidence type="ECO:0000256" key="7">
    <source>
        <dbReference type="ARBA" id="ARBA00023136"/>
    </source>
</evidence>
<keyword evidence="5 9" id="KW-0812">Transmembrane</keyword>
<keyword evidence="3" id="KW-1003">Cell membrane</keyword>
<sequence length="181" mass="20410">MRFLLGLSRSIDALTEGMGRLVVWLVLLVALLSAGNAILRYSFSYSSNAYLEAQWYMFSLIFLLGGAYTLRHNAHVRIDLLFGRFSRRAQAWIDVVGTLFFLLPMALGVLYLAWPWAMNALAIREMSPDVGGLPRWPIKLAVLLGFALLLLQGVSELIKRIAFLTGHRPSPWDEEEQEGLK</sequence>
<keyword evidence="6 9" id="KW-1133">Transmembrane helix</keyword>
<keyword evidence="7 9" id="KW-0472">Membrane</keyword>
<evidence type="ECO:0000256" key="8">
    <source>
        <dbReference type="ARBA" id="ARBA00038436"/>
    </source>
</evidence>
<accession>A0A399ELG5</accession>
<dbReference type="PANTHER" id="PTHR35011">
    <property type="entry name" value="2,3-DIKETO-L-GULONATE TRAP TRANSPORTER SMALL PERMEASE PROTEIN YIAM"/>
    <property type="match status" value="1"/>
</dbReference>
<keyword evidence="12" id="KW-1185">Reference proteome</keyword>
<feature type="transmembrane region" description="Helical" evidence="9">
    <location>
        <begin position="53"/>
        <end position="70"/>
    </location>
</feature>
<dbReference type="OrthoDB" id="9795655at2"/>
<evidence type="ECO:0000256" key="9">
    <source>
        <dbReference type="SAM" id="Phobius"/>
    </source>
</evidence>
<evidence type="ECO:0000256" key="1">
    <source>
        <dbReference type="ARBA" id="ARBA00004429"/>
    </source>
</evidence>
<dbReference type="EMBL" id="QWKZ01000091">
    <property type="protein sequence ID" value="RIH83001.1"/>
    <property type="molecule type" value="Genomic_DNA"/>
</dbReference>
<reference evidence="11 12" key="1">
    <citation type="submission" date="2018-08" db="EMBL/GenBank/DDBJ databases">
        <title>Meiothermus luteus KCTC 52599 genome sequencing project.</title>
        <authorList>
            <person name="Da Costa M.S."/>
            <person name="Albuquerque L."/>
            <person name="Raposo P."/>
            <person name="Froufe H.J.C."/>
            <person name="Barroso C.S."/>
            <person name="Egas C."/>
        </authorList>
    </citation>
    <scope>NUCLEOTIDE SEQUENCE [LARGE SCALE GENOMIC DNA]</scope>
    <source>
        <strain evidence="11 12">KCTC 52599</strain>
    </source>
</reference>
<dbReference type="PANTHER" id="PTHR35011:SF4">
    <property type="entry name" value="SLL1102 PROTEIN"/>
    <property type="match status" value="1"/>
</dbReference>
<feature type="transmembrane region" description="Helical" evidence="9">
    <location>
        <begin position="91"/>
        <end position="116"/>
    </location>
</feature>
<dbReference type="GO" id="GO:0005886">
    <property type="term" value="C:plasma membrane"/>
    <property type="evidence" value="ECO:0007669"/>
    <property type="project" value="UniProtKB-SubCell"/>
</dbReference>
<evidence type="ECO:0000256" key="5">
    <source>
        <dbReference type="ARBA" id="ARBA00022692"/>
    </source>
</evidence>
<comment type="similarity">
    <text evidence="8">Belongs to the TRAP transporter small permease family.</text>
</comment>
<dbReference type="InterPro" id="IPR007387">
    <property type="entry name" value="TRAP_DctQ"/>
</dbReference>
<feature type="transmembrane region" description="Helical" evidence="9">
    <location>
        <begin position="21"/>
        <end position="41"/>
    </location>
</feature>
<evidence type="ECO:0000256" key="6">
    <source>
        <dbReference type="ARBA" id="ARBA00022989"/>
    </source>
</evidence>
<organism evidence="11 12">
    <name type="scientific">Meiothermus luteus</name>
    <dbReference type="NCBI Taxonomy" id="2026184"/>
    <lineage>
        <taxon>Bacteria</taxon>
        <taxon>Thermotogati</taxon>
        <taxon>Deinococcota</taxon>
        <taxon>Deinococci</taxon>
        <taxon>Thermales</taxon>
        <taxon>Thermaceae</taxon>
        <taxon>Meiothermus</taxon>
    </lineage>
</organism>
<keyword evidence="4" id="KW-0997">Cell inner membrane</keyword>
<evidence type="ECO:0000313" key="12">
    <source>
        <dbReference type="Proteomes" id="UP000265800"/>
    </source>
</evidence>
<comment type="subcellular location">
    <subcellularLocation>
        <location evidence="1">Cell inner membrane</location>
        <topology evidence="1">Multi-pass membrane protein</topology>
    </subcellularLocation>
</comment>
<dbReference type="Pfam" id="PF04290">
    <property type="entry name" value="DctQ"/>
    <property type="match status" value="1"/>
</dbReference>